<protein>
    <submittedName>
        <fullName evidence="1">Uncharacterized protein</fullName>
    </submittedName>
</protein>
<keyword evidence="2" id="KW-1185">Reference proteome</keyword>
<organism evidence="1 2">
    <name type="scientific">Micromonospora humidisoli</name>
    <dbReference type="NCBI Taxonomy" id="2807622"/>
    <lineage>
        <taxon>Bacteria</taxon>
        <taxon>Bacillati</taxon>
        <taxon>Actinomycetota</taxon>
        <taxon>Actinomycetes</taxon>
        <taxon>Micromonosporales</taxon>
        <taxon>Micromonosporaceae</taxon>
        <taxon>Micromonospora</taxon>
    </lineage>
</organism>
<gene>
    <name evidence="1" type="ORF">JQN84_12805</name>
</gene>
<reference evidence="1 2" key="1">
    <citation type="submission" date="2021-02" db="EMBL/GenBank/DDBJ databases">
        <authorList>
            <person name="Lee D.-H."/>
        </authorList>
    </citation>
    <scope>NUCLEOTIDE SEQUENCE [LARGE SCALE GENOMIC DNA]</scope>
    <source>
        <strain evidence="1 2">MMS20-R2-29</strain>
    </source>
</reference>
<evidence type="ECO:0000313" key="2">
    <source>
        <dbReference type="Proteomes" id="UP000809587"/>
    </source>
</evidence>
<dbReference type="EMBL" id="JAFEUO010000003">
    <property type="protein sequence ID" value="MBM7083396.1"/>
    <property type="molecule type" value="Genomic_DNA"/>
</dbReference>
<dbReference type="Proteomes" id="UP000809587">
    <property type="component" value="Unassembled WGS sequence"/>
</dbReference>
<accession>A0ABS2JB50</accession>
<proteinExistence type="predicted"/>
<dbReference type="RefSeq" id="WP_204958578.1">
    <property type="nucleotide sequence ID" value="NZ_JAFEUO010000003.1"/>
</dbReference>
<evidence type="ECO:0000313" key="1">
    <source>
        <dbReference type="EMBL" id="MBM7083396.1"/>
    </source>
</evidence>
<name>A0ABS2JB50_9ACTN</name>
<comment type="caution">
    <text evidence="1">The sequence shown here is derived from an EMBL/GenBank/DDBJ whole genome shotgun (WGS) entry which is preliminary data.</text>
</comment>
<sequence length="221" mass="24091">MRDLAVHPLALTIDRAGAHVLATMHADALRTRSRGPYRQDDLPPEALAMIDRLSLRLSLDPQRVDVTIEGGGPWPRLLLELPAKQVSVRFVVPEDAPPGYQPDANNVGLSSDVSIALEFLAGSLRALNGRLRGEPPVTLTLTYPDDPHYERNIAGVPAEFHELIPPVVADLAVDRRRFSRKQRAAHDDALRAAAYTDQVIEPMAGGGLSTRLGSARLRISP</sequence>